<comment type="catalytic activity">
    <reaction evidence="6">
        <text>hydrogencarbonate + NH4(+) + ATP = carbamoyl phosphate + ADP + H2O + H(+)</text>
        <dbReference type="Rhea" id="RHEA:10152"/>
        <dbReference type="ChEBI" id="CHEBI:15377"/>
        <dbReference type="ChEBI" id="CHEBI:15378"/>
        <dbReference type="ChEBI" id="CHEBI:17544"/>
        <dbReference type="ChEBI" id="CHEBI:28938"/>
        <dbReference type="ChEBI" id="CHEBI:30616"/>
        <dbReference type="ChEBI" id="CHEBI:58228"/>
        <dbReference type="ChEBI" id="CHEBI:456216"/>
        <dbReference type="EC" id="2.7.2.2"/>
    </reaction>
</comment>
<dbReference type="Pfam" id="PF00696">
    <property type="entry name" value="AA_kinase"/>
    <property type="match status" value="1"/>
</dbReference>
<dbReference type="EMBL" id="JANFXK010000001">
    <property type="protein sequence ID" value="MCQ4635204.1"/>
    <property type="molecule type" value="Genomic_DNA"/>
</dbReference>
<dbReference type="InterPro" id="IPR036393">
    <property type="entry name" value="AceGlu_kinase-like_sf"/>
</dbReference>
<dbReference type="RefSeq" id="WP_256130405.1">
    <property type="nucleotide sequence ID" value="NZ_JANFXK010000001.1"/>
</dbReference>
<dbReference type="CDD" id="cd04235">
    <property type="entry name" value="AAK_CK"/>
    <property type="match status" value="1"/>
</dbReference>
<dbReference type="Gene3D" id="3.40.1160.10">
    <property type="entry name" value="Acetylglutamate kinase-like"/>
    <property type="match status" value="1"/>
</dbReference>
<dbReference type="InterPro" id="IPR001048">
    <property type="entry name" value="Asp/Glu/Uridylate_kinase"/>
</dbReference>
<evidence type="ECO:0000313" key="10">
    <source>
        <dbReference type="EMBL" id="MCQ4635204.1"/>
    </source>
</evidence>
<keyword evidence="4 8" id="KW-0808">Transferase</keyword>
<dbReference type="PRINTS" id="PR01469">
    <property type="entry name" value="CARBMTKINASE"/>
</dbReference>
<dbReference type="NCBIfam" id="TIGR00746">
    <property type="entry name" value="arcC"/>
    <property type="match status" value="1"/>
</dbReference>
<protein>
    <recommendedName>
        <fullName evidence="3 7">Carbamate kinase</fullName>
    </recommendedName>
</protein>
<evidence type="ECO:0000256" key="1">
    <source>
        <dbReference type="ARBA" id="ARBA00005118"/>
    </source>
</evidence>
<evidence type="ECO:0000256" key="4">
    <source>
        <dbReference type="ARBA" id="ARBA00022679"/>
    </source>
</evidence>
<evidence type="ECO:0000256" key="7">
    <source>
        <dbReference type="NCBIfam" id="TIGR00746"/>
    </source>
</evidence>
<comment type="pathway">
    <text evidence="1">Metabolic intermediate metabolism; carbamoyl phosphate degradation; CO(2) and NH(3) from carbamoyl phosphate: step 1/1.</text>
</comment>
<dbReference type="PANTHER" id="PTHR30409:SF1">
    <property type="entry name" value="CARBAMATE KINASE-RELATED"/>
    <property type="match status" value="1"/>
</dbReference>
<gene>
    <name evidence="10" type="primary">arcC</name>
    <name evidence="10" type="ORF">NE619_00460</name>
</gene>
<dbReference type="Proteomes" id="UP001524502">
    <property type="component" value="Unassembled WGS sequence"/>
</dbReference>
<feature type="domain" description="Aspartate/glutamate/uridylate kinase" evidence="9">
    <location>
        <begin position="5"/>
        <end position="286"/>
    </location>
</feature>
<evidence type="ECO:0000256" key="5">
    <source>
        <dbReference type="ARBA" id="ARBA00022777"/>
    </source>
</evidence>
<evidence type="ECO:0000256" key="3">
    <source>
        <dbReference type="ARBA" id="ARBA00013070"/>
    </source>
</evidence>
<dbReference type="InterPro" id="IPR003964">
    <property type="entry name" value="Carb_kinase"/>
</dbReference>
<evidence type="ECO:0000256" key="6">
    <source>
        <dbReference type="ARBA" id="ARBA00048467"/>
    </source>
</evidence>
<dbReference type="GO" id="GO:0008804">
    <property type="term" value="F:carbamate kinase activity"/>
    <property type="evidence" value="ECO:0007669"/>
    <property type="project" value="UniProtKB-EC"/>
</dbReference>
<keyword evidence="5 8" id="KW-0418">Kinase</keyword>
<sequence>MTKEKIVIALGGNALQSGKGPATAEAQLEVVKNTCEHIAAISKQGYELAVVHGNGPQVGRIVMASEAAKDVTPAMPFDVCGAMSQGYIGYHIQQCLKYALNQTNRNIPVVTVATQMIVEENDPAFKNPTKPIGPFYTEDEAKALEAEKGYVMKEDAGRGFRRVVASPLPRKIVEIDAVKELWDHAIVISCGGGGIPVIEKADGSLEGTAAVIDKDFAAELLAEQVDADILMILTEVEKVAINFNKPNQKNLDEVTLAELACYKEEGHFAAGSMLPKVEAAMKFVRAFPQKRAIITSLDKATEALEGKTGTIIKFA</sequence>
<dbReference type="NCBIfam" id="NF009007">
    <property type="entry name" value="PRK12352.1"/>
    <property type="match status" value="1"/>
</dbReference>
<accession>A0ABT1RJ38</accession>
<evidence type="ECO:0000259" key="9">
    <source>
        <dbReference type="Pfam" id="PF00696"/>
    </source>
</evidence>
<proteinExistence type="inferred from homology"/>
<evidence type="ECO:0000256" key="2">
    <source>
        <dbReference type="ARBA" id="ARBA00011066"/>
    </source>
</evidence>
<comment type="similarity">
    <text evidence="2 8">Belongs to the carbamate kinase family.</text>
</comment>
<name>A0ABT1RJ38_9FIRM</name>
<keyword evidence="11" id="KW-1185">Reference proteome</keyword>
<dbReference type="PANTHER" id="PTHR30409">
    <property type="entry name" value="CARBAMATE KINASE"/>
    <property type="match status" value="1"/>
</dbReference>
<dbReference type="PIRSF" id="PIRSF000723">
    <property type="entry name" value="Carbamate_kin"/>
    <property type="match status" value="1"/>
</dbReference>
<organism evidence="10 11">
    <name type="scientific">Anaerovorax odorimutans</name>
    <dbReference type="NCBI Taxonomy" id="109327"/>
    <lineage>
        <taxon>Bacteria</taxon>
        <taxon>Bacillati</taxon>
        <taxon>Bacillota</taxon>
        <taxon>Clostridia</taxon>
        <taxon>Peptostreptococcales</taxon>
        <taxon>Anaerovoracaceae</taxon>
        <taxon>Anaerovorax</taxon>
    </lineage>
</organism>
<evidence type="ECO:0000313" key="11">
    <source>
        <dbReference type="Proteomes" id="UP001524502"/>
    </source>
</evidence>
<evidence type="ECO:0000256" key="8">
    <source>
        <dbReference type="PIRNR" id="PIRNR000723"/>
    </source>
</evidence>
<comment type="caution">
    <text evidence="10">The sequence shown here is derived from an EMBL/GenBank/DDBJ whole genome shotgun (WGS) entry which is preliminary data.</text>
</comment>
<dbReference type="SUPFAM" id="SSF53633">
    <property type="entry name" value="Carbamate kinase-like"/>
    <property type="match status" value="1"/>
</dbReference>
<reference evidence="10 11" key="1">
    <citation type="submission" date="2022-06" db="EMBL/GenBank/DDBJ databases">
        <title>Isolation of gut microbiota from human fecal samples.</title>
        <authorList>
            <person name="Pamer E.G."/>
            <person name="Barat B."/>
            <person name="Waligurski E."/>
            <person name="Medina S."/>
            <person name="Paddock L."/>
            <person name="Mostad J."/>
        </authorList>
    </citation>
    <scope>NUCLEOTIDE SEQUENCE [LARGE SCALE GENOMIC DNA]</scope>
    <source>
        <strain evidence="10 11">SL.3.17</strain>
    </source>
</reference>